<dbReference type="Pfam" id="PF00773">
    <property type="entry name" value="RNB"/>
    <property type="match status" value="1"/>
</dbReference>
<dbReference type="InterPro" id="IPR001900">
    <property type="entry name" value="RNase_II/R"/>
</dbReference>
<dbReference type="SMART" id="SM00955">
    <property type="entry name" value="RNB"/>
    <property type="match status" value="1"/>
</dbReference>
<sequence>AEHKIDLVEPNAYRLNFKPEDLLEGIVEIQASGSGYLVVEDVEEDCYVYSKHMINALHKDKVLALKTIRKGKSEAYVLKVLERANTQFIGVYHRKSTEKYGFVVVDKSKIHVDFYIDEMDSMGAQHGHKVVIELKNWPPYATSPSGTIVNILGDSGEHQTEMHAILAEYGLPAEFPAELETLAESLSDGITPQEVSKRRDMRSILTFTIDPADAKDFDDALSFEDLGNGLYEIGVHIADVSHYIVPGTALDDEAYARATSVYLVDRVVPMLPERLSNGVCSLRPHEDKLTFSAVFQMDENAKIHAQWFGRTLIHSDQRFSYEQAQEIIELGEGTHAKELALMNKMAKIMREKRLNDGAISFDKLEVKFNLDESANPVGVYFKHSRDANKLIEEFMLLANRKVSEFVSLNADGTASKNTFVYRIHDDPDPDKLLSLKQFVKPFGYDLDLANPKAVAQSINRL</sequence>
<dbReference type="Pfam" id="PF08206">
    <property type="entry name" value="OB_RNB"/>
    <property type="match status" value="1"/>
</dbReference>
<dbReference type="GO" id="GO:0006402">
    <property type="term" value="P:mRNA catabolic process"/>
    <property type="evidence" value="ECO:0007669"/>
    <property type="project" value="TreeGrafter"/>
</dbReference>
<gene>
    <name evidence="5" type="ORF">NMOB1V02_LOCUS13274</name>
</gene>
<organism evidence="5">
    <name type="scientific">Notodromas monacha</name>
    <dbReference type="NCBI Taxonomy" id="399045"/>
    <lineage>
        <taxon>Eukaryota</taxon>
        <taxon>Metazoa</taxon>
        <taxon>Ecdysozoa</taxon>
        <taxon>Arthropoda</taxon>
        <taxon>Crustacea</taxon>
        <taxon>Oligostraca</taxon>
        <taxon>Ostracoda</taxon>
        <taxon>Podocopa</taxon>
        <taxon>Podocopida</taxon>
        <taxon>Cypridocopina</taxon>
        <taxon>Cypridoidea</taxon>
        <taxon>Cyprididae</taxon>
        <taxon>Notodromas</taxon>
    </lineage>
</organism>
<evidence type="ECO:0000256" key="1">
    <source>
        <dbReference type="ARBA" id="ARBA00022722"/>
    </source>
</evidence>
<dbReference type="GO" id="GO:0004540">
    <property type="term" value="F:RNA nuclease activity"/>
    <property type="evidence" value="ECO:0007669"/>
    <property type="project" value="InterPro"/>
</dbReference>
<evidence type="ECO:0000256" key="2">
    <source>
        <dbReference type="ARBA" id="ARBA00022801"/>
    </source>
</evidence>
<dbReference type="Proteomes" id="UP000678499">
    <property type="component" value="Unassembled WGS sequence"/>
</dbReference>
<evidence type="ECO:0000259" key="4">
    <source>
        <dbReference type="SMART" id="SM00955"/>
    </source>
</evidence>
<dbReference type="SUPFAM" id="SSF50249">
    <property type="entry name" value="Nucleic acid-binding proteins"/>
    <property type="match status" value="2"/>
</dbReference>
<feature type="domain" description="RNB" evidence="4">
    <location>
        <begin position="198"/>
        <end position="461"/>
    </location>
</feature>
<dbReference type="AlphaFoldDB" id="A0A7R9C2P2"/>
<dbReference type="PANTHER" id="PTHR23355:SF9">
    <property type="entry name" value="DIS3-LIKE EXONUCLEASE 2"/>
    <property type="match status" value="1"/>
</dbReference>
<dbReference type="InterPro" id="IPR013223">
    <property type="entry name" value="RNase_B_OB_dom"/>
</dbReference>
<proteinExistence type="predicted"/>
<keyword evidence="2" id="KW-0378">Hydrolase</keyword>
<dbReference type="EMBL" id="OA901483">
    <property type="protein sequence ID" value="CAD7285672.1"/>
    <property type="molecule type" value="Genomic_DNA"/>
</dbReference>
<dbReference type="Gene3D" id="2.40.50.140">
    <property type="entry name" value="Nucleic acid-binding proteins"/>
    <property type="match status" value="1"/>
</dbReference>
<dbReference type="PANTHER" id="PTHR23355">
    <property type="entry name" value="RIBONUCLEASE"/>
    <property type="match status" value="1"/>
</dbReference>
<dbReference type="GO" id="GO:0003723">
    <property type="term" value="F:RNA binding"/>
    <property type="evidence" value="ECO:0007669"/>
    <property type="project" value="InterPro"/>
</dbReference>
<dbReference type="InterPro" id="IPR050180">
    <property type="entry name" value="RNR_Ribonuclease"/>
</dbReference>
<accession>A0A7R9C2P2</accession>
<evidence type="ECO:0000313" key="6">
    <source>
        <dbReference type="Proteomes" id="UP000678499"/>
    </source>
</evidence>
<feature type="non-terminal residue" evidence="5">
    <location>
        <position position="1"/>
    </location>
</feature>
<keyword evidence="3" id="KW-0269">Exonuclease</keyword>
<dbReference type="InterPro" id="IPR040476">
    <property type="entry name" value="CSD2"/>
</dbReference>
<reference evidence="5" key="1">
    <citation type="submission" date="2020-11" db="EMBL/GenBank/DDBJ databases">
        <authorList>
            <person name="Tran Van P."/>
        </authorList>
    </citation>
    <scope>NUCLEOTIDE SEQUENCE</scope>
</reference>
<dbReference type="GO" id="GO:0004527">
    <property type="term" value="F:exonuclease activity"/>
    <property type="evidence" value="ECO:0007669"/>
    <property type="project" value="UniProtKB-KW"/>
</dbReference>
<dbReference type="InterPro" id="IPR012340">
    <property type="entry name" value="NA-bd_OB-fold"/>
</dbReference>
<keyword evidence="6" id="KW-1185">Reference proteome</keyword>
<evidence type="ECO:0000313" key="5">
    <source>
        <dbReference type="EMBL" id="CAD7285672.1"/>
    </source>
</evidence>
<dbReference type="EMBL" id="CAJPEX010019446">
    <property type="protein sequence ID" value="CAG0925824.1"/>
    <property type="molecule type" value="Genomic_DNA"/>
</dbReference>
<feature type="non-terminal residue" evidence="5">
    <location>
        <position position="461"/>
    </location>
</feature>
<dbReference type="GO" id="GO:0005829">
    <property type="term" value="C:cytosol"/>
    <property type="evidence" value="ECO:0007669"/>
    <property type="project" value="TreeGrafter"/>
</dbReference>
<dbReference type="OrthoDB" id="372421at2759"/>
<keyword evidence="1" id="KW-0540">Nuclease</keyword>
<name>A0A7R9C2P2_9CRUS</name>
<evidence type="ECO:0000256" key="3">
    <source>
        <dbReference type="ARBA" id="ARBA00022839"/>
    </source>
</evidence>
<protein>
    <recommendedName>
        <fullName evidence="4">RNB domain-containing protein</fullName>
    </recommendedName>
</protein>
<dbReference type="Pfam" id="PF17876">
    <property type="entry name" value="CSD2"/>
    <property type="match status" value="1"/>
</dbReference>